<dbReference type="PIRSF" id="PIRSF002457">
    <property type="entry name" value="DASS"/>
    <property type="match status" value="1"/>
</dbReference>
<evidence type="ECO:0000256" key="2">
    <source>
        <dbReference type="ARBA" id="ARBA00007349"/>
    </source>
</evidence>
<evidence type="ECO:0000256" key="4">
    <source>
        <dbReference type="ARBA" id="ARBA00022989"/>
    </source>
</evidence>
<feature type="transmembrane region" description="Helical" evidence="6">
    <location>
        <begin position="387"/>
        <end position="404"/>
    </location>
</feature>
<dbReference type="GO" id="GO:0005886">
    <property type="term" value="C:plasma membrane"/>
    <property type="evidence" value="ECO:0007669"/>
    <property type="project" value="TreeGrafter"/>
</dbReference>
<accession>A0A078M2F9</accession>
<feature type="transmembrane region" description="Helical" evidence="6">
    <location>
        <begin position="294"/>
        <end position="311"/>
    </location>
</feature>
<dbReference type="eggNOG" id="COG0471">
    <property type="taxonomic scope" value="Bacteria"/>
</dbReference>
<feature type="transmembrane region" description="Helical" evidence="6">
    <location>
        <begin position="174"/>
        <end position="191"/>
    </location>
</feature>
<keyword evidence="5 6" id="KW-0472">Membrane</keyword>
<proteinExistence type="inferred from homology"/>
<name>A0A078M2F9_9STAP</name>
<feature type="transmembrane region" description="Helical" evidence="6">
    <location>
        <begin position="36"/>
        <end position="56"/>
    </location>
</feature>
<protein>
    <submittedName>
        <fullName evidence="7">Citrate carrier</fullName>
    </submittedName>
</protein>
<feature type="transmembrane region" description="Helical" evidence="6">
    <location>
        <begin position="477"/>
        <end position="498"/>
    </location>
</feature>
<dbReference type="GO" id="GO:0022857">
    <property type="term" value="F:transmembrane transporter activity"/>
    <property type="evidence" value="ECO:0007669"/>
    <property type="project" value="InterPro"/>
</dbReference>
<evidence type="ECO:0000256" key="1">
    <source>
        <dbReference type="ARBA" id="ARBA00004141"/>
    </source>
</evidence>
<dbReference type="RefSeq" id="WP_035809784.1">
    <property type="nucleotide sequence ID" value="NZ_CCSE01000001.1"/>
</dbReference>
<feature type="transmembrane region" description="Helical" evidence="6">
    <location>
        <begin position="198"/>
        <end position="221"/>
    </location>
</feature>
<feature type="transmembrane region" description="Helical" evidence="6">
    <location>
        <begin position="103"/>
        <end position="127"/>
    </location>
</feature>
<reference evidence="7 8" key="1">
    <citation type="submission" date="2014-07" db="EMBL/GenBank/DDBJ databases">
        <authorList>
            <person name="Urmite Genomes Urmite Genomes"/>
        </authorList>
    </citation>
    <scope>NUCLEOTIDE SEQUENCE [LARGE SCALE GENOMIC DNA]</scope>
    <source>
        <strain evidence="7 8">13MG44_air</strain>
    </source>
</reference>
<dbReference type="HOGENOM" id="CLU_005170_0_1_9"/>
<keyword evidence="4 6" id="KW-1133">Transmembrane helix</keyword>
<feature type="transmembrane region" description="Helical" evidence="6">
    <location>
        <begin position="323"/>
        <end position="341"/>
    </location>
</feature>
<feature type="transmembrane region" description="Helical" evidence="6">
    <location>
        <begin position="12"/>
        <end position="30"/>
    </location>
</feature>
<evidence type="ECO:0000313" key="7">
    <source>
        <dbReference type="EMBL" id="CEA01558.1"/>
    </source>
</evidence>
<comment type="subcellular location">
    <subcellularLocation>
        <location evidence="1">Membrane</location>
        <topology evidence="1">Multi-pass membrane protein</topology>
    </subcellularLocation>
</comment>
<gene>
    <name evidence="7" type="primary">citT_1</name>
    <name evidence="7" type="ORF">BN1048_01412</name>
</gene>
<evidence type="ECO:0000256" key="5">
    <source>
        <dbReference type="ARBA" id="ARBA00023136"/>
    </source>
</evidence>
<keyword evidence="3 6" id="KW-0812">Transmembrane</keyword>
<dbReference type="OrthoDB" id="9156049at2"/>
<dbReference type="InterPro" id="IPR030676">
    <property type="entry name" value="CitT-rel"/>
</dbReference>
<dbReference type="Pfam" id="PF00939">
    <property type="entry name" value="Na_sulph_symp"/>
    <property type="match status" value="1"/>
</dbReference>
<keyword evidence="8" id="KW-1185">Reference proteome</keyword>
<feature type="transmembrane region" description="Helical" evidence="6">
    <location>
        <begin position="411"/>
        <end position="429"/>
    </location>
</feature>
<organism evidence="7 8">
    <name type="scientific">Jeotgalicoccus saudimassiliensis</name>
    <dbReference type="NCBI Taxonomy" id="1461582"/>
    <lineage>
        <taxon>Bacteria</taxon>
        <taxon>Bacillati</taxon>
        <taxon>Bacillota</taxon>
        <taxon>Bacilli</taxon>
        <taxon>Bacillales</taxon>
        <taxon>Staphylococcaceae</taxon>
        <taxon>Jeotgalicoccus</taxon>
    </lineage>
</organism>
<evidence type="ECO:0000256" key="3">
    <source>
        <dbReference type="ARBA" id="ARBA00022692"/>
    </source>
</evidence>
<dbReference type="NCBIfam" id="TIGR00785">
    <property type="entry name" value="dass"/>
    <property type="match status" value="1"/>
</dbReference>
<feature type="transmembrane region" description="Helical" evidence="6">
    <location>
        <begin position="139"/>
        <end position="168"/>
    </location>
</feature>
<dbReference type="EMBL" id="CCSE01000001">
    <property type="protein sequence ID" value="CEA01558.1"/>
    <property type="molecule type" value="Genomic_DNA"/>
</dbReference>
<feature type="transmembrane region" description="Helical" evidence="6">
    <location>
        <begin position="63"/>
        <end position="83"/>
    </location>
</feature>
<dbReference type="AlphaFoldDB" id="A0A078M2F9"/>
<evidence type="ECO:0000313" key="8">
    <source>
        <dbReference type="Proteomes" id="UP000044136"/>
    </source>
</evidence>
<evidence type="ECO:0000256" key="6">
    <source>
        <dbReference type="SAM" id="Phobius"/>
    </source>
</evidence>
<feature type="transmembrane region" description="Helical" evidence="6">
    <location>
        <begin position="348"/>
        <end position="367"/>
    </location>
</feature>
<sequence>MTDKKEPEAKGYKPLWIITAFIVLIIINFLPAPDALSVVGLRALSVLAFAVIMWVTEAVKYPVSAVMIVGLLIVLLGLSPVPGNEIGTALGVPEGTDQFGTKNALSLAFAGFSSSALALVAAALFLASAMQITNLHKRLALYVLRIVGNKTNMIVLGTILVSILLAFFVPSATARAGAVIPILIGMVAAFGMSRDSRLATLLIITAVQAVSIWNVGIKTAAAQNLVAVGFINEAMGEDVSWIQWFIYAAPFSIIMSILLYFVMTRFFKSETDEISGGRELIDNELAELGPIKAVEWRLISIATLLLLFWATEGILHPFDSSSITLIALAVMLAPKVGVFTWKEVEGTINWGTIIVFAIGISLGTVLLRTGAAQWLSDVTFGAMGLDAFPLVGVIALVSVFNILIHLGFASATSLASALIPVFIALTTTLNMGDSSLGFVLVQQFVICFGFLLPVSAPQNMLAYGTGTFTVNDLLKSGIFLTVGGYILIIIMSATYWQWLGLL</sequence>
<dbReference type="Proteomes" id="UP000044136">
    <property type="component" value="Unassembled WGS sequence"/>
</dbReference>
<feature type="transmembrane region" description="Helical" evidence="6">
    <location>
        <begin position="435"/>
        <end position="456"/>
    </location>
</feature>
<dbReference type="InterPro" id="IPR001898">
    <property type="entry name" value="SLC13A/DASS"/>
</dbReference>
<dbReference type="PANTHER" id="PTHR10283">
    <property type="entry name" value="SOLUTE CARRIER FAMILY 13 MEMBER"/>
    <property type="match status" value="1"/>
</dbReference>
<feature type="transmembrane region" description="Helical" evidence="6">
    <location>
        <begin position="241"/>
        <end position="262"/>
    </location>
</feature>
<comment type="similarity">
    <text evidence="2">Belongs to the SLC13A/DASS transporter (TC 2.A.47) family. DIT1 subfamily.</text>
</comment>